<accession>A0A4Y2L0Q7</accession>
<proteinExistence type="predicted"/>
<organism evidence="1 2">
    <name type="scientific">Araneus ventricosus</name>
    <name type="common">Orbweaver spider</name>
    <name type="synonym">Epeira ventricosa</name>
    <dbReference type="NCBI Taxonomy" id="182803"/>
    <lineage>
        <taxon>Eukaryota</taxon>
        <taxon>Metazoa</taxon>
        <taxon>Ecdysozoa</taxon>
        <taxon>Arthropoda</taxon>
        <taxon>Chelicerata</taxon>
        <taxon>Arachnida</taxon>
        <taxon>Araneae</taxon>
        <taxon>Araneomorphae</taxon>
        <taxon>Entelegynae</taxon>
        <taxon>Araneoidea</taxon>
        <taxon>Araneidae</taxon>
        <taxon>Araneus</taxon>
    </lineage>
</organism>
<gene>
    <name evidence="1" type="ORF">AVEN_57210_1</name>
</gene>
<protein>
    <submittedName>
        <fullName evidence="1">Uncharacterized protein</fullName>
    </submittedName>
</protein>
<keyword evidence="2" id="KW-1185">Reference proteome</keyword>
<evidence type="ECO:0000313" key="2">
    <source>
        <dbReference type="Proteomes" id="UP000499080"/>
    </source>
</evidence>
<sequence>MVLSFSIVRSFVMRTPAAEKAISTSAGVAAIVFKASPSFIIFDVQFSVESNNCNSCFPILLKLELLLVEQLKAFVFEWIGFSNFSCNVKGFSSKVSGLSSECEELDSDLPSSQKRLVIIILDG</sequence>
<dbReference type="AlphaFoldDB" id="A0A4Y2L0Q7"/>
<evidence type="ECO:0000313" key="1">
    <source>
        <dbReference type="EMBL" id="GBN08194.1"/>
    </source>
</evidence>
<name>A0A4Y2L0Q7_ARAVE</name>
<reference evidence="1 2" key="1">
    <citation type="journal article" date="2019" name="Sci. Rep.">
        <title>Orb-weaving spider Araneus ventricosus genome elucidates the spidroin gene catalogue.</title>
        <authorList>
            <person name="Kono N."/>
            <person name="Nakamura H."/>
            <person name="Ohtoshi R."/>
            <person name="Moran D.A.P."/>
            <person name="Shinohara A."/>
            <person name="Yoshida Y."/>
            <person name="Fujiwara M."/>
            <person name="Mori M."/>
            <person name="Tomita M."/>
            <person name="Arakawa K."/>
        </authorList>
    </citation>
    <scope>NUCLEOTIDE SEQUENCE [LARGE SCALE GENOMIC DNA]</scope>
</reference>
<dbReference type="EMBL" id="BGPR01005242">
    <property type="protein sequence ID" value="GBN08194.1"/>
    <property type="molecule type" value="Genomic_DNA"/>
</dbReference>
<dbReference type="Proteomes" id="UP000499080">
    <property type="component" value="Unassembled WGS sequence"/>
</dbReference>
<comment type="caution">
    <text evidence="1">The sequence shown here is derived from an EMBL/GenBank/DDBJ whole genome shotgun (WGS) entry which is preliminary data.</text>
</comment>